<comment type="caution">
    <text evidence="1">The sequence shown here is derived from an EMBL/GenBank/DDBJ whole genome shotgun (WGS) entry which is preliminary data.</text>
</comment>
<accession>A0AA41Q630</accession>
<dbReference type="InterPro" id="IPR016024">
    <property type="entry name" value="ARM-type_fold"/>
</dbReference>
<dbReference type="AlphaFoldDB" id="A0AA41Q630"/>
<evidence type="ECO:0000313" key="1">
    <source>
        <dbReference type="EMBL" id="MCF2530847.1"/>
    </source>
</evidence>
<evidence type="ECO:0008006" key="3">
    <source>
        <dbReference type="Google" id="ProtNLM"/>
    </source>
</evidence>
<keyword evidence="2" id="KW-1185">Reference proteome</keyword>
<reference evidence="1" key="1">
    <citation type="submission" date="2022-01" db="EMBL/GenBank/DDBJ databases">
        <title>Genome-Based Taxonomic Classification of the Phylum Actinobacteria.</title>
        <authorList>
            <person name="Gao Y."/>
        </authorList>
    </citation>
    <scope>NUCLEOTIDE SEQUENCE</scope>
    <source>
        <strain evidence="1">KLBMP 8922</strain>
    </source>
</reference>
<proteinExistence type="predicted"/>
<dbReference type="InterPro" id="IPR011989">
    <property type="entry name" value="ARM-like"/>
</dbReference>
<dbReference type="Proteomes" id="UP001165378">
    <property type="component" value="Unassembled WGS sequence"/>
</dbReference>
<organism evidence="1 2">
    <name type="scientific">Yinghuangia soli</name>
    <dbReference type="NCBI Taxonomy" id="2908204"/>
    <lineage>
        <taxon>Bacteria</taxon>
        <taxon>Bacillati</taxon>
        <taxon>Actinomycetota</taxon>
        <taxon>Actinomycetes</taxon>
        <taxon>Kitasatosporales</taxon>
        <taxon>Streptomycetaceae</taxon>
        <taxon>Yinghuangia</taxon>
    </lineage>
</organism>
<dbReference type="EMBL" id="JAKFHA010000018">
    <property type="protein sequence ID" value="MCF2530847.1"/>
    <property type="molecule type" value="Genomic_DNA"/>
</dbReference>
<name>A0AA41Q630_9ACTN</name>
<evidence type="ECO:0000313" key="2">
    <source>
        <dbReference type="Proteomes" id="UP001165378"/>
    </source>
</evidence>
<gene>
    <name evidence="1" type="ORF">LZ495_27030</name>
</gene>
<dbReference type="SUPFAM" id="SSF48371">
    <property type="entry name" value="ARM repeat"/>
    <property type="match status" value="1"/>
</dbReference>
<protein>
    <recommendedName>
        <fullName evidence="3">HEAT repeat domain-containing protein</fullName>
    </recommendedName>
</protein>
<dbReference type="RefSeq" id="WP_235055501.1">
    <property type="nucleotide sequence ID" value="NZ_JAKFHA010000018.1"/>
</dbReference>
<sequence>MTTFWDGPLSRDSRAAVEDVDWAALTHAYGAADDVPGQLAALRSADPTERDKAYWALYGNVFHQGTRYAATPYAARALISLAADPGTPERHRVLGLLASLAIGYDDAHLPRGFDAARLRREAAEAAERDPAEARREMEEWVAEAPSEDIRRNRAYHLEVFDFAFERDCMRWALESYDAVRAGTAVYRALLDDAAPAVRIAAAHLLAWFPEDAPRSVRALLALLDTEEHPTAAATAAVAALLLGGDPALADWAGEALGSDDEQLAWAAAFVLAGLGGGTARDEVVAVLRDRIAAEADAEEPDEAEGAAGEYAYPGTGHGDYAGFGADGCAGEPTACAPESEEEWAARVPYLDGDLAGLAMAALELLGEDGGDLDAV</sequence>
<dbReference type="Gene3D" id="1.25.10.10">
    <property type="entry name" value="Leucine-rich Repeat Variant"/>
    <property type="match status" value="1"/>
</dbReference>